<evidence type="ECO:0000256" key="4">
    <source>
        <dbReference type="ARBA" id="ARBA00023180"/>
    </source>
</evidence>
<protein>
    <recommendedName>
        <fullName evidence="2">beta-mannosidase</fullName>
        <ecNumber evidence="2">3.2.1.25</ecNumber>
    </recommendedName>
</protein>
<dbReference type="GO" id="GO:0004567">
    <property type="term" value="F:beta-mannosidase activity"/>
    <property type="evidence" value="ECO:0007669"/>
    <property type="project" value="UniProtKB-EC"/>
</dbReference>
<accession>A0A2S9JFM6</accession>
<dbReference type="InterPro" id="IPR054593">
    <property type="entry name" value="Beta-mannosidase-like_N2"/>
</dbReference>
<dbReference type="Pfam" id="PF22666">
    <property type="entry name" value="Glyco_hydro_2_N2"/>
    <property type="match status" value="1"/>
</dbReference>
<dbReference type="PANTHER" id="PTHR43730:SF1">
    <property type="entry name" value="BETA-MANNOSIDASE"/>
    <property type="match status" value="1"/>
</dbReference>
<feature type="domain" description="Beta-mannosidase Ig-fold" evidence="6">
    <location>
        <begin position="744"/>
        <end position="807"/>
    </location>
</feature>
<proteinExistence type="predicted"/>
<dbReference type="Gene3D" id="2.60.40.10">
    <property type="entry name" value="Immunoglobulins"/>
    <property type="match status" value="1"/>
</dbReference>
<keyword evidence="3" id="KW-0378">Hydrolase</keyword>
<dbReference type="GO" id="GO:0006516">
    <property type="term" value="P:glycoprotein catabolic process"/>
    <property type="evidence" value="ECO:0007669"/>
    <property type="project" value="TreeGrafter"/>
</dbReference>
<evidence type="ECO:0000256" key="1">
    <source>
        <dbReference type="ARBA" id="ARBA00000829"/>
    </source>
</evidence>
<dbReference type="OrthoDB" id="9758603at2"/>
<dbReference type="Pfam" id="PF17753">
    <property type="entry name" value="Ig_mannosidase"/>
    <property type="match status" value="1"/>
</dbReference>
<sequence length="826" mass="91201">MESVPRPISTGDGQHLDDAWHLILTASGEASGPDQLRRESALPDVPVPGTVAEALERAGRFERGAPFPLNQQDAWYIRAFGNEPAGMAILRFEGLATIAEVYWNGSRVLQSANMFLASDVTVELTGKDELAICFRALAPLLNRKGPRARWRTQLMNEQGLRLLRTTPLGYMPGWCPEIHPAGPWRPVKLLRLDEEPIANIDIHSELTGGGDGILSVSFAYSGSFERPVVECSGCSIEAVLNEDGRWHARLDIPGATPWWPHTHGSPVLHDVVLHAGQETYRLGRTGFRSLEIDRGGDSQGFALIVNGKRIFCRGAVWSSADIVRLPGKRRDYAPWLRLAADAGMNMIRVSGITAYESNDFFDLCDELGILVWQDFMFANFDYPVKDAEFAAQVGAEARQFLKRTHAAPSLAVLCGGSEIYQQGSMLGLPETVWKGPLTEEILPSLSRSLRPDVPYIANSPCDGALPFIANAGVSHYYGVSAYCRPLDDARRANVRFATECLAFSNVPEARTLTAHLNVPAVHHPRWKARVPRDNNVSWDFEDVREAYLAMLYGFDPTTLRREDMPSYLHLSRAVTAEVMEATFAEWRRPGSSCWGGLVWMLQDLLPGAGWGIIDSTGEPKAAWYGLKRAWRTVNLTLTDEGINGLALHIVNERPQGLEASVEVTSLRAGKQPVVSGRRDLTLKPGQSMTLAATDLFGAFFDTTYAYRFGPLSHDVTVARLKDPQSGTVLAEAFHFPQGRTKAFHDAAIETALTLEGNVWFLELTTPVLAQSVHVDIEGYRPDDNWFHLAPGEPKRLGLSPRDGTTLSARPTGEIRIAGSSRIVWFE</sequence>
<evidence type="ECO:0000259" key="7">
    <source>
        <dbReference type="Pfam" id="PF22666"/>
    </source>
</evidence>
<evidence type="ECO:0000256" key="3">
    <source>
        <dbReference type="ARBA" id="ARBA00022801"/>
    </source>
</evidence>
<dbReference type="InterPro" id="IPR036156">
    <property type="entry name" value="Beta-gal/glucu_dom_sf"/>
</dbReference>
<dbReference type="InterPro" id="IPR008979">
    <property type="entry name" value="Galactose-bd-like_sf"/>
</dbReference>
<dbReference type="InterPro" id="IPR017853">
    <property type="entry name" value="GH"/>
</dbReference>
<evidence type="ECO:0000259" key="6">
    <source>
        <dbReference type="Pfam" id="PF17753"/>
    </source>
</evidence>
<reference evidence="8 9" key="1">
    <citation type="submission" date="2018-02" db="EMBL/GenBank/DDBJ databases">
        <title>The draft genome of Phyllobacterium myrsinacearum DSM5892.</title>
        <authorList>
            <person name="Li L."/>
            <person name="Liu L."/>
            <person name="Zhang X."/>
            <person name="Wang T."/>
        </authorList>
    </citation>
    <scope>NUCLEOTIDE SEQUENCE [LARGE SCALE GENOMIC DNA]</scope>
    <source>
        <strain evidence="8 9">DSM 5892</strain>
    </source>
</reference>
<evidence type="ECO:0000256" key="5">
    <source>
        <dbReference type="ARBA" id="ARBA00023295"/>
    </source>
</evidence>
<name>A0A2S9JFM6_9HYPH</name>
<dbReference type="PANTHER" id="PTHR43730">
    <property type="entry name" value="BETA-MANNOSIDASE"/>
    <property type="match status" value="1"/>
</dbReference>
<dbReference type="EC" id="3.2.1.25" evidence="2"/>
<dbReference type="InterPro" id="IPR013783">
    <property type="entry name" value="Ig-like_fold"/>
</dbReference>
<comment type="catalytic activity">
    <reaction evidence="1">
        <text>Hydrolysis of terminal, non-reducing beta-D-mannose residues in beta-D-mannosides.</text>
        <dbReference type="EC" id="3.2.1.25"/>
    </reaction>
</comment>
<organism evidence="8 9">
    <name type="scientific">Phyllobacterium myrsinacearum</name>
    <dbReference type="NCBI Taxonomy" id="28101"/>
    <lineage>
        <taxon>Bacteria</taxon>
        <taxon>Pseudomonadati</taxon>
        <taxon>Pseudomonadota</taxon>
        <taxon>Alphaproteobacteria</taxon>
        <taxon>Hyphomicrobiales</taxon>
        <taxon>Phyllobacteriaceae</taxon>
        <taxon>Phyllobacterium</taxon>
    </lineage>
</organism>
<dbReference type="EMBL" id="PVBT01000005">
    <property type="protein sequence ID" value="PRD51721.1"/>
    <property type="molecule type" value="Genomic_DNA"/>
</dbReference>
<gene>
    <name evidence="8" type="ORF">C5750_17905</name>
</gene>
<keyword evidence="9" id="KW-1185">Reference proteome</keyword>
<dbReference type="SUPFAM" id="SSF49785">
    <property type="entry name" value="Galactose-binding domain-like"/>
    <property type="match status" value="1"/>
</dbReference>
<dbReference type="Gene3D" id="3.20.20.80">
    <property type="entry name" value="Glycosidases"/>
    <property type="match status" value="1"/>
</dbReference>
<dbReference type="InterPro" id="IPR050887">
    <property type="entry name" value="Beta-mannosidase_GH2"/>
</dbReference>
<dbReference type="SUPFAM" id="SSF51445">
    <property type="entry name" value="(Trans)glycosidases"/>
    <property type="match status" value="1"/>
</dbReference>
<evidence type="ECO:0000313" key="8">
    <source>
        <dbReference type="EMBL" id="PRD51721.1"/>
    </source>
</evidence>
<evidence type="ECO:0000313" key="9">
    <source>
        <dbReference type="Proteomes" id="UP000238563"/>
    </source>
</evidence>
<dbReference type="Gene3D" id="2.60.120.260">
    <property type="entry name" value="Galactose-binding domain-like"/>
    <property type="match status" value="1"/>
</dbReference>
<dbReference type="AlphaFoldDB" id="A0A2S9JFM6"/>
<dbReference type="SUPFAM" id="SSF49303">
    <property type="entry name" value="beta-Galactosidase/glucuronidase domain"/>
    <property type="match status" value="2"/>
</dbReference>
<comment type="caution">
    <text evidence="8">The sequence shown here is derived from an EMBL/GenBank/DDBJ whole genome shotgun (WGS) entry which is preliminary data.</text>
</comment>
<feature type="domain" description="Beta-mannosidase-like galactose-binding" evidence="7">
    <location>
        <begin position="46"/>
        <end position="185"/>
    </location>
</feature>
<dbReference type="Proteomes" id="UP000238563">
    <property type="component" value="Unassembled WGS sequence"/>
</dbReference>
<keyword evidence="4" id="KW-0325">Glycoprotein</keyword>
<keyword evidence="5" id="KW-0326">Glycosidase</keyword>
<evidence type="ECO:0000256" key="2">
    <source>
        <dbReference type="ARBA" id="ARBA00012754"/>
    </source>
</evidence>
<dbReference type="InterPro" id="IPR041625">
    <property type="entry name" value="Beta-mannosidase_Ig"/>
</dbReference>